<evidence type="ECO:0000259" key="1">
    <source>
        <dbReference type="Pfam" id="PF08241"/>
    </source>
</evidence>
<dbReference type="GO" id="GO:0008757">
    <property type="term" value="F:S-adenosylmethionine-dependent methyltransferase activity"/>
    <property type="evidence" value="ECO:0007669"/>
    <property type="project" value="InterPro"/>
</dbReference>
<sequence length="180" mass="20808">MPFDPAKKHLLESEEYRKILPVEPFIEVISGIEIRRDVAVDVGAGTGHFTIPLAGIFRKVYAIEISMEMAEYLHKKAHDMGVTNIGVIVTERPPELKADFVLFANVLHEMEKIEEYLEWASKISSVVAVIDWKEDAPFGPPVSERINEEKMVEMLGKWFDVERKDVYRYHYFLLGRRAEK</sequence>
<gene>
    <name evidence="2" type="ordered locus">Arcve_0267</name>
</gene>
<dbReference type="STRING" id="693661.Arcve_0267"/>
<keyword evidence="2" id="KW-0808">Transferase</keyword>
<protein>
    <submittedName>
        <fullName evidence="2">Methyltransferase type 12</fullName>
    </submittedName>
</protein>
<dbReference type="GO" id="GO:0032259">
    <property type="term" value="P:methylation"/>
    <property type="evidence" value="ECO:0007669"/>
    <property type="project" value="UniProtKB-KW"/>
</dbReference>
<dbReference type="Pfam" id="PF08241">
    <property type="entry name" value="Methyltransf_11"/>
    <property type="match status" value="1"/>
</dbReference>
<dbReference type="AlphaFoldDB" id="F2KNZ4"/>
<keyword evidence="2" id="KW-0489">Methyltransferase</keyword>
<reference evidence="2 3" key="1">
    <citation type="submission" date="2011-03" db="EMBL/GenBank/DDBJ databases">
        <title>The complete genome of Archaeoglobus veneficus SNP6.</title>
        <authorList>
            <consortium name="US DOE Joint Genome Institute (JGI-PGF)"/>
            <person name="Lucas S."/>
            <person name="Copeland A."/>
            <person name="Lapidus A."/>
            <person name="Bruce D."/>
            <person name="Goodwin L."/>
            <person name="Pitluck S."/>
            <person name="Kyrpides N."/>
            <person name="Mavromatis K."/>
            <person name="Pagani I."/>
            <person name="Ivanova N."/>
            <person name="Mikhailova N."/>
            <person name="Lu M."/>
            <person name="Detter J.C."/>
            <person name="Tapia R."/>
            <person name="Han C."/>
            <person name="Land M."/>
            <person name="Hauser L."/>
            <person name="Markowitz V."/>
            <person name="Cheng J.-F."/>
            <person name="Hugenholtz P."/>
            <person name="Woyke T."/>
            <person name="Wu D."/>
            <person name="Spring S."/>
            <person name="Brambilla E."/>
            <person name="Klenk H.-P."/>
            <person name="Eisen J.A."/>
        </authorList>
    </citation>
    <scope>NUCLEOTIDE SEQUENCE [LARGE SCALE GENOMIC DNA]</scope>
    <source>
        <strain>SNP6</strain>
    </source>
</reference>
<keyword evidence="3" id="KW-1185">Reference proteome</keyword>
<dbReference type="InterPro" id="IPR029063">
    <property type="entry name" value="SAM-dependent_MTases_sf"/>
</dbReference>
<dbReference type="InterPro" id="IPR013216">
    <property type="entry name" value="Methyltransf_11"/>
</dbReference>
<evidence type="ECO:0000313" key="2">
    <source>
        <dbReference type="EMBL" id="AEA46302.1"/>
    </source>
</evidence>
<dbReference type="RefSeq" id="WP_013682978.1">
    <property type="nucleotide sequence ID" value="NC_015320.1"/>
</dbReference>
<organism evidence="2 3">
    <name type="scientific">Archaeoglobus veneficus (strain DSM 11195 / SNP6)</name>
    <dbReference type="NCBI Taxonomy" id="693661"/>
    <lineage>
        <taxon>Archaea</taxon>
        <taxon>Methanobacteriati</taxon>
        <taxon>Methanobacteriota</taxon>
        <taxon>Archaeoglobi</taxon>
        <taxon>Archaeoglobales</taxon>
        <taxon>Archaeoglobaceae</taxon>
        <taxon>Archaeoglobus</taxon>
    </lineage>
</organism>
<name>F2KNZ4_ARCVS</name>
<dbReference type="SUPFAM" id="SSF53335">
    <property type="entry name" value="S-adenosyl-L-methionine-dependent methyltransferases"/>
    <property type="match status" value="1"/>
</dbReference>
<evidence type="ECO:0000313" key="3">
    <source>
        <dbReference type="Proteomes" id="UP000008136"/>
    </source>
</evidence>
<dbReference type="HOGENOM" id="CLU_037990_16_1_2"/>
<dbReference type="Gene3D" id="3.40.50.150">
    <property type="entry name" value="Vaccinia Virus protein VP39"/>
    <property type="match status" value="1"/>
</dbReference>
<dbReference type="GeneID" id="10393361"/>
<accession>F2KNZ4</accession>
<dbReference type="Proteomes" id="UP000008136">
    <property type="component" value="Chromosome"/>
</dbReference>
<dbReference type="KEGG" id="ave:Arcve_0267"/>
<dbReference type="eggNOG" id="arCOG02702">
    <property type="taxonomic scope" value="Archaea"/>
</dbReference>
<proteinExistence type="predicted"/>
<dbReference type="OrthoDB" id="50500at2157"/>
<dbReference type="CDD" id="cd02440">
    <property type="entry name" value="AdoMet_MTases"/>
    <property type="match status" value="1"/>
</dbReference>
<dbReference type="EMBL" id="CP002588">
    <property type="protein sequence ID" value="AEA46302.1"/>
    <property type="molecule type" value="Genomic_DNA"/>
</dbReference>
<feature type="domain" description="Methyltransferase type 11" evidence="1">
    <location>
        <begin position="40"/>
        <end position="118"/>
    </location>
</feature>